<dbReference type="OrthoDB" id="9795530at2"/>
<name>A0A497XXE8_9AQUI</name>
<feature type="domain" description="Sulphur oxidation protein SoxZ" evidence="1">
    <location>
        <begin position="10"/>
        <end position="105"/>
    </location>
</feature>
<dbReference type="InterPro" id="IPR030995">
    <property type="entry name" value="SoxZ"/>
</dbReference>
<reference evidence="2 3" key="1">
    <citation type="submission" date="2018-10" db="EMBL/GenBank/DDBJ databases">
        <title>Genomic Encyclopedia of Archaeal and Bacterial Type Strains, Phase II (KMG-II): from individual species to whole genera.</title>
        <authorList>
            <person name="Goeker M."/>
        </authorList>
    </citation>
    <scope>NUCLEOTIDE SEQUENCE [LARGE SCALE GENOMIC DNA]</scope>
    <source>
        <strain evidence="2 3">DSM 16510</strain>
    </source>
</reference>
<proteinExistence type="predicted"/>
<dbReference type="InterPro" id="IPR014756">
    <property type="entry name" value="Ig_E-set"/>
</dbReference>
<sequence length="110" mass="12090">MATIGRAVVRVPKSASKGEVVKIQMVITHPMETGLRKDKKTGQLIPAHYITKVEFLFNGKKVTTLHTGAGVSKNPYFAIKMKVTESGTLTIKYEDNKGGKWEKSAEINVS</sequence>
<evidence type="ECO:0000313" key="3">
    <source>
        <dbReference type="Proteomes" id="UP000267841"/>
    </source>
</evidence>
<dbReference type="NCBIfam" id="TIGR04490">
    <property type="entry name" value="SoxZ_true"/>
    <property type="match status" value="1"/>
</dbReference>
<dbReference type="EMBL" id="RCCJ01000001">
    <property type="protein sequence ID" value="RLJ71443.1"/>
    <property type="molecule type" value="Genomic_DNA"/>
</dbReference>
<comment type="caution">
    <text evidence="2">The sequence shown here is derived from an EMBL/GenBank/DDBJ whole genome shotgun (WGS) entry which is preliminary data.</text>
</comment>
<dbReference type="Gene3D" id="2.60.40.10">
    <property type="entry name" value="Immunoglobulins"/>
    <property type="match status" value="1"/>
</dbReference>
<organism evidence="2 3">
    <name type="scientific">Hydrogenivirga caldilitoris</name>
    <dbReference type="NCBI Taxonomy" id="246264"/>
    <lineage>
        <taxon>Bacteria</taxon>
        <taxon>Pseudomonadati</taxon>
        <taxon>Aquificota</taxon>
        <taxon>Aquificia</taxon>
        <taxon>Aquificales</taxon>
        <taxon>Aquificaceae</taxon>
        <taxon>Hydrogenivirga</taxon>
    </lineage>
</organism>
<dbReference type="Proteomes" id="UP000267841">
    <property type="component" value="Unassembled WGS sequence"/>
</dbReference>
<dbReference type="AlphaFoldDB" id="A0A497XXE8"/>
<dbReference type="InterPro" id="IPR013783">
    <property type="entry name" value="Ig-like_fold"/>
</dbReference>
<evidence type="ECO:0000313" key="2">
    <source>
        <dbReference type="EMBL" id="RLJ71443.1"/>
    </source>
</evidence>
<protein>
    <submittedName>
        <fullName evidence="2">Sulfur compound chelating protein SoxZ</fullName>
    </submittedName>
</protein>
<dbReference type="Pfam" id="PF08770">
    <property type="entry name" value="SoxZ"/>
    <property type="match status" value="1"/>
</dbReference>
<dbReference type="RefSeq" id="WP_121012834.1">
    <property type="nucleotide sequence ID" value="NZ_RCCJ01000001.1"/>
</dbReference>
<keyword evidence="3" id="KW-1185">Reference proteome</keyword>
<dbReference type="InterPro" id="IPR014880">
    <property type="entry name" value="SoxZ_dom"/>
</dbReference>
<accession>A0A497XXE8</accession>
<dbReference type="SUPFAM" id="SSF81296">
    <property type="entry name" value="E set domains"/>
    <property type="match status" value="1"/>
</dbReference>
<gene>
    <name evidence="2" type="ORF">BCF55_1745</name>
</gene>
<evidence type="ECO:0000259" key="1">
    <source>
        <dbReference type="Pfam" id="PF08770"/>
    </source>
</evidence>